<dbReference type="Pfam" id="PF00169">
    <property type="entry name" value="PH"/>
    <property type="match status" value="1"/>
</dbReference>
<dbReference type="PANTHER" id="PTHR21258">
    <property type="entry name" value="DOCKING PROTEIN RELATED"/>
    <property type="match status" value="1"/>
</dbReference>
<evidence type="ECO:0000259" key="3">
    <source>
        <dbReference type="PROSITE" id="PS51064"/>
    </source>
</evidence>
<feature type="region of interest" description="Disordered" evidence="1">
    <location>
        <begin position="537"/>
        <end position="562"/>
    </location>
</feature>
<organism evidence="4 5">
    <name type="scientific">Eptatretus burgeri</name>
    <name type="common">Inshore hagfish</name>
    <dbReference type="NCBI Taxonomy" id="7764"/>
    <lineage>
        <taxon>Eukaryota</taxon>
        <taxon>Metazoa</taxon>
        <taxon>Chordata</taxon>
        <taxon>Craniata</taxon>
        <taxon>Vertebrata</taxon>
        <taxon>Cyclostomata</taxon>
        <taxon>Myxini</taxon>
        <taxon>Myxiniformes</taxon>
        <taxon>Myxinidae</taxon>
        <taxon>Eptatretinae</taxon>
        <taxon>Eptatretus</taxon>
    </lineage>
</organism>
<dbReference type="SMART" id="SM01244">
    <property type="entry name" value="IRS"/>
    <property type="match status" value="1"/>
</dbReference>
<dbReference type="SUPFAM" id="SSF50729">
    <property type="entry name" value="PH domain-like"/>
    <property type="match status" value="2"/>
</dbReference>
<dbReference type="InterPro" id="IPR002404">
    <property type="entry name" value="IRS_PTB"/>
</dbReference>
<evidence type="ECO:0000256" key="1">
    <source>
        <dbReference type="SAM" id="MobiDB-lite"/>
    </source>
</evidence>
<feature type="region of interest" description="Disordered" evidence="1">
    <location>
        <begin position="288"/>
        <end position="312"/>
    </location>
</feature>
<dbReference type="SMART" id="SM00310">
    <property type="entry name" value="PTBI"/>
    <property type="match status" value="1"/>
</dbReference>
<dbReference type="PROSITE" id="PS51064">
    <property type="entry name" value="IRS_PTB"/>
    <property type="match status" value="1"/>
</dbReference>
<dbReference type="Ensembl" id="ENSEBUT00000005046.1">
    <property type="protein sequence ID" value="ENSEBUP00000004608.1"/>
    <property type="gene ID" value="ENSEBUG00000003207.1"/>
</dbReference>
<dbReference type="GeneTree" id="ENSGT00940000155980"/>
<accession>A0A8C4NA49</accession>
<dbReference type="GO" id="GO:0043410">
    <property type="term" value="P:positive regulation of MAPK cascade"/>
    <property type="evidence" value="ECO:0007669"/>
    <property type="project" value="TreeGrafter"/>
</dbReference>
<keyword evidence="5" id="KW-1185">Reference proteome</keyword>
<dbReference type="GO" id="GO:0007169">
    <property type="term" value="P:cell surface receptor protein tyrosine kinase signaling pathway"/>
    <property type="evidence" value="ECO:0007669"/>
    <property type="project" value="TreeGrafter"/>
</dbReference>
<dbReference type="PROSITE" id="PS50003">
    <property type="entry name" value="PH_DOMAIN"/>
    <property type="match status" value="1"/>
</dbReference>
<evidence type="ECO:0000313" key="4">
    <source>
        <dbReference type="Ensembl" id="ENSEBUP00000004608.1"/>
    </source>
</evidence>
<reference evidence="4" key="2">
    <citation type="submission" date="2025-09" db="UniProtKB">
        <authorList>
            <consortium name="Ensembl"/>
        </authorList>
    </citation>
    <scope>IDENTIFICATION</scope>
</reference>
<feature type="compositionally biased region" description="Low complexity" evidence="1">
    <location>
        <begin position="492"/>
        <end position="506"/>
    </location>
</feature>
<dbReference type="Proteomes" id="UP000694388">
    <property type="component" value="Unplaced"/>
</dbReference>
<feature type="region of interest" description="Disordered" evidence="1">
    <location>
        <begin position="396"/>
        <end position="416"/>
    </location>
</feature>
<proteinExistence type="predicted"/>
<dbReference type="GO" id="GO:0005737">
    <property type="term" value="C:cytoplasm"/>
    <property type="evidence" value="ECO:0007669"/>
    <property type="project" value="TreeGrafter"/>
</dbReference>
<dbReference type="SMART" id="SM00233">
    <property type="entry name" value="PH"/>
    <property type="match status" value="1"/>
</dbReference>
<reference evidence="4" key="1">
    <citation type="submission" date="2025-08" db="UniProtKB">
        <authorList>
            <consortium name="Ensembl"/>
        </authorList>
    </citation>
    <scope>IDENTIFICATION</scope>
</reference>
<dbReference type="InterPro" id="IPR050996">
    <property type="entry name" value="Docking_Protein_DOK"/>
</dbReference>
<sequence>MYTFFFGRVLVLKCKSLRKTPIHYVCLQRWRRHWFMLYPNSSWGIARLEYFEMKEGTTKPEKAARRSDRKAIRLSDCLSVRHETTPPAESYPRDSRAFCIKTDERRFIFVGSEAEVDSWVTQLCSLAFPVGNALTCAGGTNSAGNQLAMEENSLYGSREQDFWVVVKKTDAAEHCGLQGTYKLQVNKESLSLKDPISEKPQYTWPYQFLRRFGRDKAMFTFEAGRRCKSGPGKFTFETMEGNNIFTQVENSILLKRANRSSLNDGEGGTLYKVASYELLLGQEIGEAPVQPPKPNSMNRESGDCGPGSTTAAHRPLTRELSDAPALPSNHPRWPVLPHSCTARNLESTDVVSSANINVESQGNRADFLSGRPASLKLQPIDALNVYEQEVKHRSSIHKGVGAEEKPTADSQRKAFRWGSGTKSKTIKADEQFGNGQFSVGKWQQKVEDAAKHLSVEEEVATLLMDKGQQEVDMTLTVPFSKVMSTSPIFHSMSPTTISSSSAGSTPPRSPLPRYPLLDQTTGRLEVLQDLYAEPADAVSKSNHQVQWENNSTSGGRNQTQTNTTSMYSSLYERIDEAPSTKSNVEHIYDEPEGHDPPCFKCMMRHV</sequence>
<dbReference type="InterPro" id="IPR001849">
    <property type="entry name" value="PH_domain"/>
</dbReference>
<dbReference type="Pfam" id="PF02174">
    <property type="entry name" value="IRS"/>
    <property type="match status" value="1"/>
</dbReference>
<dbReference type="InterPro" id="IPR011993">
    <property type="entry name" value="PH-like_dom_sf"/>
</dbReference>
<dbReference type="GO" id="GO:0007265">
    <property type="term" value="P:Ras protein signal transduction"/>
    <property type="evidence" value="ECO:0007669"/>
    <property type="project" value="TreeGrafter"/>
</dbReference>
<name>A0A8C4NA49_EPTBU</name>
<feature type="compositionally biased region" description="Polar residues" evidence="1">
    <location>
        <begin position="539"/>
        <end position="562"/>
    </location>
</feature>
<feature type="region of interest" description="Disordered" evidence="1">
    <location>
        <begin position="492"/>
        <end position="516"/>
    </location>
</feature>
<feature type="compositionally biased region" description="Basic and acidic residues" evidence="1">
    <location>
        <begin position="400"/>
        <end position="412"/>
    </location>
</feature>
<dbReference type="AlphaFoldDB" id="A0A8C4NA49"/>
<dbReference type="Gene3D" id="2.30.29.30">
    <property type="entry name" value="Pleckstrin-homology domain (PH domain)/Phosphotyrosine-binding domain (PTB)"/>
    <property type="match status" value="2"/>
</dbReference>
<feature type="domain" description="IRS-type PTB" evidence="3">
    <location>
        <begin position="158"/>
        <end position="262"/>
    </location>
</feature>
<protein>
    <submittedName>
        <fullName evidence="4">Uncharacterized protein</fullName>
    </submittedName>
</protein>
<dbReference type="PANTHER" id="PTHR21258:SF46">
    <property type="entry name" value="DOCKING PROTEIN 1"/>
    <property type="match status" value="1"/>
</dbReference>
<evidence type="ECO:0000259" key="2">
    <source>
        <dbReference type="PROSITE" id="PS50003"/>
    </source>
</evidence>
<evidence type="ECO:0000313" key="5">
    <source>
        <dbReference type="Proteomes" id="UP000694388"/>
    </source>
</evidence>
<feature type="domain" description="PH" evidence="2">
    <location>
        <begin position="10"/>
        <end position="128"/>
    </location>
</feature>